<keyword evidence="1" id="KW-1133">Transmembrane helix</keyword>
<evidence type="ECO:0000256" key="1">
    <source>
        <dbReference type="SAM" id="Phobius"/>
    </source>
</evidence>
<dbReference type="SUPFAM" id="SSF53474">
    <property type="entry name" value="alpha/beta-Hydrolases"/>
    <property type="match status" value="1"/>
</dbReference>
<comment type="caution">
    <text evidence="2">The sequence shown here is derived from an EMBL/GenBank/DDBJ whole genome shotgun (WGS) entry which is preliminary data.</text>
</comment>
<proteinExistence type="predicted"/>
<protein>
    <submittedName>
        <fullName evidence="2">Uncharacterized protein</fullName>
    </submittedName>
</protein>
<dbReference type="OrthoDB" id="408373at2759"/>
<dbReference type="Proteomes" id="UP000554482">
    <property type="component" value="Unassembled WGS sequence"/>
</dbReference>
<keyword evidence="3" id="KW-1185">Reference proteome</keyword>
<dbReference type="AlphaFoldDB" id="A0A7J6V218"/>
<feature type="transmembrane region" description="Helical" evidence="1">
    <location>
        <begin position="20"/>
        <end position="39"/>
    </location>
</feature>
<reference evidence="2 3" key="1">
    <citation type="submission" date="2020-06" db="EMBL/GenBank/DDBJ databases">
        <title>Transcriptomic and genomic resources for Thalictrum thalictroides and T. hernandezii: Facilitating candidate gene discovery in an emerging model plant lineage.</title>
        <authorList>
            <person name="Arias T."/>
            <person name="Riano-Pachon D.M."/>
            <person name="Di Stilio V.S."/>
        </authorList>
    </citation>
    <scope>NUCLEOTIDE SEQUENCE [LARGE SCALE GENOMIC DNA]</scope>
    <source>
        <strain evidence="3">cv. WT478/WT964</strain>
        <tissue evidence="2">Leaves</tissue>
    </source>
</reference>
<dbReference type="InterPro" id="IPR029058">
    <property type="entry name" value="AB_hydrolase_fold"/>
</dbReference>
<dbReference type="EMBL" id="JABWDY010040104">
    <property type="protein sequence ID" value="KAF5178402.1"/>
    <property type="molecule type" value="Genomic_DNA"/>
</dbReference>
<organism evidence="2 3">
    <name type="scientific">Thalictrum thalictroides</name>
    <name type="common">Rue-anemone</name>
    <name type="synonym">Anemone thalictroides</name>
    <dbReference type="NCBI Taxonomy" id="46969"/>
    <lineage>
        <taxon>Eukaryota</taxon>
        <taxon>Viridiplantae</taxon>
        <taxon>Streptophyta</taxon>
        <taxon>Embryophyta</taxon>
        <taxon>Tracheophyta</taxon>
        <taxon>Spermatophyta</taxon>
        <taxon>Magnoliopsida</taxon>
        <taxon>Ranunculales</taxon>
        <taxon>Ranunculaceae</taxon>
        <taxon>Thalictroideae</taxon>
        <taxon>Thalictrum</taxon>
    </lineage>
</organism>
<evidence type="ECO:0000313" key="2">
    <source>
        <dbReference type="EMBL" id="KAF5178402.1"/>
    </source>
</evidence>
<evidence type="ECO:0000313" key="3">
    <source>
        <dbReference type="Proteomes" id="UP000554482"/>
    </source>
</evidence>
<accession>A0A7J6V218</accession>
<keyword evidence="1" id="KW-0472">Membrane</keyword>
<name>A0A7J6V218_THATH</name>
<sequence>MCTCCCVSPNLLLCLSQIGVVYLLLCLSQIGAVYLLLCLSQIGISLGGFTALISAADLPEQVIGVALLNSAGQFGSASRDTTNSEENKLHKSTIGGFSACGSWISVLGYELMLLRLCVGSPGVCAAASIDIWVLARCL</sequence>
<gene>
    <name evidence="2" type="ORF">FRX31_032011</name>
</gene>
<keyword evidence="1" id="KW-0812">Transmembrane</keyword>